<dbReference type="EMBL" id="VEVO01000010">
    <property type="protein sequence ID" value="KAF0035817.1"/>
    <property type="molecule type" value="Genomic_DNA"/>
</dbReference>
<dbReference type="AlphaFoldDB" id="A0A6A4SR02"/>
<evidence type="ECO:0000313" key="3">
    <source>
        <dbReference type="Proteomes" id="UP000438429"/>
    </source>
</evidence>
<organism evidence="2 3">
    <name type="scientific">Scophthalmus maximus</name>
    <name type="common">Turbot</name>
    <name type="synonym">Psetta maxima</name>
    <dbReference type="NCBI Taxonomy" id="52904"/>
    <lineage>
        <taxon>Eukaryota</taxon>
        <taxon>Metazoa</taxon>
        <taxon>Chordata</taxon>
        <taxon>Craniata</taxon>
        <taxon>Vertebrata</taxon>
        <taxon>Euteleostomi</taxon>
        <taxon>Actinopterygii</taxon>
        <taxon>Neopterygii</taxon>
        <taxon>Teleostei</taxon>
        <taxon>Neoteleostei</taxon>
        <taxon>Acanthomorphata</taxon>
        <taxon>Carangaria</taxon>
        <taxon>Pleuronectiformes</taxon>
        <taxon>Pleuronectoidei</taxon>
        <taxon>Scophthalmidae</taxon>
        <taxon>Scophthalmus</taxon>
    </lineage>
</organism>
<gene>
    <name evidence="2" type="ORF">F2P81_011129</name>
</gene>
<reference evidence="2 3" key="1">
    <citation type="submission" date="2019-06" db="EMBL/GenBank/DDBJ databases">
        <title>Draft genomes of female and male turbot (Scophthalmus maximus).</title>
        <authorList>
            <person name="Xu H."/>
            <person name="Xu X.-W."/>
            <person name="Shao C."/>
            <person name="Chen S."/>
        </authorList>
    </citation>
    <scope>NUCLEOTIDE SEQUENCE [LARGE SCALE GENOMIC DNA]</scope>
    <source>
        <strain evidence="2">Ysfricsl-2016a</strain>
        <tissue evidence="2">Blood</tissue>
    </source>
</reference>
<sequence>MEEGGAGWLVGRSDAGCALELSGAERSPAEEERTGGKLGGQSRSALTEQTGGRVHEQKRGIKKAAAEEEAEEEEARGADCSDRTDPSSSRQPPLTRSPPAATMRAECALVLTAALLLDAFWGSNGERASSSSSSSAPCRPGFSQSFYSVLVSRDVLLQGRDILKGIQSGSICSNHFICDSMRLRRATKRRVPDRAQGISSASALSLQAQTLRAGDTSYELDPRVTHGFGTSRDVVFVNEIAPPPTRGS</sequence>
<comment type="caution">
    <text evidence="2">The sequence shown here is derived from an EMBL/GenBank/DDBJ whole genome shotgun (WGS) entry which is preliminary data.</text>
</comment>
<feature type="compositionally biased region" description="Basic and acidic residues" evidence="1">
    <location>
        <begin position="75"/>
        <end position="85"/>
    </location>
</feature>
<name>A0A6A4SR02_SCOMX</name>
<feature type="region of interest" description="Disordered" evidence="1">
    <location>
        <begin position="20"/>
        <end position="100"/>
    </location>
</feature>
<proteinExistence type="predicted"/>
<evidence type="ECO:0000313" key="2">
    <source>
        <dbReference type="EMBL" id="KAF0035817.1"/>
    </source>
</evidence>
<accession>A0A6A4SR02</accession>
<protein>
    <submittedName>
        <fullName evidence="2">Uncharacterized protein</fullName>
    </submittedName>
</protein>
<dbReference type="Proteomes" id="UP000438429">
    <property type="component" value="Unassembled WGS sequence"/>
</dbReference>
<feature type="compositionally biased region" description="Polar residues" evidence="1">
    <location>
        <begin position="41"/>
        <end position="50"/>
    </location>
</feature>
<evidence type="ECO:0000256" key="1">
    <source>
        <dbReference type="SAM" id="MobiDB-lite"/>
    </source>
</evidence>